<accession>A0A818XI61</accession>
<gene>
    <name evidence="2" type="ORF">OVN521_LOCUS551</name>
    <name evidence="3" type="ORF">UXM345_LOCUS18836</name>
</gene>
<organism evidence="2 4">
    <name type="scientific">Rotaria magnacalcarata</name>
    <dbReference type="NCBI Taxonomy" id="392030"/>
    <lineage>
        <taxon>Eukaryota</taxon>
        <taxon>Metazoa</taxon>
        <taxon>Spiralia</taxon>
        <taxon>Gnathifera</taxon>
        <taxon>Rotifera</taxon>
        <taxon>Eurotatoria</taxon>
        <taxon>Bdelloidea</taxon>
        <taxon>Philodinida</taxon>
        <taxon>Philodinidae</taxon>
        <taxon>Rotaria</taxon>
    </lineage>
</organism>
<dbReference type="Pfam" id="PF12697">
    <property type="entry name" value="Abhydrolase_6"/>
    <property type="match status" value="1"/>
</dbReference>
<feature type="domain" description="AB hydrolase-1" evidence="1">
    <location>
        <begin position="44"/>
        <end position="173"/>
    </location>
</feature>
<evidence type="ECO:0000313" key="2">
    <source>
        <dbReference type="EMBL" id="CAF3740863.1"/>
    </source>
</evidence>
<keyword evidence="4" id="KW-1185">Reference proteome</keyword>
<dbReference type="SUPFAM" id="SSF53474">
    <property type="entry name" value="alpha/beta-Hydrolases"/>
    <property type="match status" value="1"/>
</dbReference>
<evidence type="ECO:0000313" key="4">
    <source>
        <dbReference type="Proteomes" id="UP000663866"/>
    </source>
</evidence>
<dbReference type="InterPro" id="IPR036291">
    <property type="entry name" value="NAD(P)-bd_dom_sf"/>
</dbReference>
<dbReference type="Gene3D" id="3.40.50.1820">
    <property type="entry name" value="alpha/beta hydrolase"/>
    <property type="match status" value="1"/>
</dbReference>
<dbReference type="InterPro" id="IPR029058">
    <property type="entry name" value="AB_hydrolase_fold"/>
</dbReference>
<reference evidence="2" key="1">
    <citation type="submission" date="2021-02" db="EMBL/GenBank/DDBJ databases">
        <authorList>
            <person name="Nowell W R."/>
        </authorList>
    </citation>
    <scope>NUCLEOTIDE SEQUENCE</scope>
</reference>
<dbReference type="InterPro" id="IPR000073">
    <property type="entry name" value="AB_hydrolase_1"/>
</dbReference>
<dbReference type="PANTHER" id="PTHR43431:SF1">
    <property type="entry name" value="OS08G0476300 PROTEIN"/>
    <property type="match status" value="1"/>
</dbReference>
<dbReference type="Gene3D" id="3.40.50.720">
    <property type="entry name" value="NAD(P)-binding Rossmann-like Domain"/>
    <property type="match status" value="1"/>
</dbReference>
<dbReference type="Pfam" id="PF00106">
    <property type="entry name" value="adh_short"/>
    <property type="match status" value="1"/>
</dbReference>
<dbReference type="SUPFAM" id="SSF51735">
    <property type="entry name" value="NAD(P)-binding Rossmann-fold domains"/>
    <property type="match status" value="1"/>
</dbReference>
<dbReference type="EMBL" id="CAJOBF010002601">
    <property type="protein sequence ID" value="CAF4044906.1"/>
    <property type="molecule type" value="Genomic_DNA"/>
</dbReference>
<dbReference type="InterPro" id="IPR002347">
    <property type="entry name" value="SDR_fam"/>
</dbReference>
<name>A0A818XI61_9BILA</name>
<comment type="caution">
    <text evidence="2">The sequence shown here is derived from an EMBL/GenBank/DDBJ whole genome shotgun (WGS) entry which is preliminary data.</text>
</comment>
<proteinExistence type="predicted"/>
<dbReference type="PRINTS" id="PR00081">
    <property type="entry name" value="GDHRDH"/>
</dbReference>
<sequence>MMSTGPTSHFVTLPNRLIVQANGKVDQGSLKLHYWEWEGRQPTIIFCHAASFHGRCYDPIINEALHGFHVIALDFRGHGRSQTHPPPYRFRWFAEDVLQFIETLNIPTNHLIGIGHSVGGYALSAAAALASKRLFQALLLLDPVIFSPSTYHESDTISFDANYIRRRKSQSSSVNDMISRLEKREPFSRWPQQTLRNYCTYALDENHKLVCEPEGEASIYETSTQFDSNIYPLIEKSKFINEIPIHIVRTSTATSSNPFDISPTNPDLYKSFRKGQDTQLENMKHFFPMEQPEIVVDLVKKYISEIIREMVSKKPIAIIIGVGPGLGASLAKRFATGGYSIGLIARKESSIQPVQKKLEQQGHTCSLSVTADASDISSMKNAFHTIRTKFGSDPEVLLYNASRFIYNSILDLKPDTLQNALNISVIGGLVASQEVLPSMVKQGKGTILFTGATASLRGSAKFAGCSVPKFALRSLSQSMARELGPKGIHVAHIIIDGQINTPNQMQSQPDRDINSFLNSDAIAETYWQLHVQPRSTWTQELDLRPSMEKF</sequence>
<dbReference type="EMBL" id="CAJOBG010000031">
    <property type="protein sequence ID" value="CAF3740863.1"/>
    <property type="molecule type" value="Genomic_DNA"/>
</dbReference>
<dbReference type="Proteomes" id="UP000663842">
    <property type="component" value="Unassembled WGS sequence"/>
</dbReference>
<evidence type="ECO:0000259" key="1">
    <source>
        <dbReference type="Pfam" id="PF12697"/>
    </source>
</evidence>
<dbReference type="PANTHER" id="PTHR43431">
    <property type="entry name" value="OXIDOREDUCTASE, SHORT CHAIN DEHYDROGENASE/REDUCTASE FAMILY (AFU_ORTHOLOGUE AFUA_5G14000)"/>
    <property type="match status" value="1"/>
</dbReference>
<dbReference type="AlphaFoldDB" id="A0A818XI61"/>
<dbReference type="Proteomes" id="UP000663866">
    <property type="component" value="Unassembled WGS sequence"/>
</dbReference>
<protein>
    <recommendedName>
        <fullName evidence="1">AB hydrolase-1 domain-containing protein</fullName>
    </recommendedName>
</protein>
<evidence type="ECO:0000313" key="3">
    <source>
        <dbReference type="EMBL" id="CAF4044906.1"/>
    </source>
</evidence>